<keyword evidence="2" id="KW-1185">Reference proteome</keyword>
<organism evidence="1 2">
    <name type="scientific">Metarhizium anisopliae BRIP 53293</name>
    <dbReference type="NCBI Taxonomy" id="1291518"/>
    <lineage>
        <taxon>Eukaryota</taxon>
        <taxon>Fungi</taxon>
        <taxon>Dikarya</taxon>
        <taxon>Ascomycota</taxon>
        <taxon>Pezizomycotina</taxon>
        <taxon>Sordariomycetes</taxon>
        <taxon>Hypocreomycetidae</taxon>
        <taxon>Hypocreales</taxon>
        <taxon>Clavicipitaceae</taxon>
        <taxon>Metarhizium</taxon>
    </lineage>
</organism>
<reference evidence="2" key="1">
    <citation type="journal article" date="2014" name="BMC Genomics">
        <title>The genome sequence of the biocontrol fungus Metarhizium anisopliae and comparative genomics of Metarhizium species.</title>
        <authorList>
            <person name="Pattemore J.A."/>
            <person name="Hane J.K."/>
            <person name="Williams A.H."/>
            <person name="Wilson B.A."/>
            <person name="Stodart B.J."/>
            <person name="Ash G.J."/>
        </authorList>
    </citation>
    <scope>NUCLEOTIDE SEQUENCE [LARGE SCALE GENOMIC DNA]</scope>
    <source>
        <strain evidence="2">BRIP 53293</strain>
    </source>
</reference>
<dbReference type="AlphaFoldDB" id="A0A0D9NXX1"/>
<evidence type="ECO:0000313" key="2">
    <source>
        <dbReference type="Proteomes" id="UP000054544"/>
    </source>
</evidence>
<name>A0A0D9NXX1_METAN</name>
<gene>
    <name evidence="1" type="ORF">H634G_05671</name>
</gene>
<protein>
    <submittedName>
        <fullName evidence="1">Uncharacterized protein</fullName>
    </submittedName>
</protein>
<accession>A0A0D9NXX1</accession>
<evidence type="ECO:0000313" key="1">
    <source>
        <dbReference type="EMBL" id="KJK78857.1"/>
    </source>
</evidence>
<dbReference type="EMBL" id="KE384732">
    <property type="protein sequence ID" value="KJK78857.1"/>
    <property type="molecule type" value="Genomic_DNA"/>
</dbReference>
<sequence>MDAQPVAGRHLAQIFTVSRRLPLAGGGCGIPGKLPLHQDDDNWGPFLSLLSPLLATVEPRAPGETLKGGMASSFAVDTCWLRYR</sequence>
<proteinExistence type="predicted"/>
<dbReference type="Proteomes" id="UP000054544">
    <property type="component" value="Unassembled WGS sequence"/>
</dbReference>